<keyword evidence="2" id="KW-0812">Transmembrane</keyword>
<gene>
    <name evidence="3" type="ORF">BJEO58_01950</name>
</gene>
<keyword evidence="2" id="KW-1133">Transmembrane helix</keyword>
<evidence type="ECO:0000256" key="1">
    <source>
        <dbReference type="SAM" id="MobiDB-lite"/>
    </source>
</evidence>
<dbReference type="AlphaFoldDB" id="A0A2H1L625"/>
<evidence type="ECO:0000313" key="4">
    <source>
        <dbReference type="Proteomes" id="UP000234462"/>
    </source>
</evidence>
<organism evidence="3 4">
    <name type="scientific">Brevibacterium jeotgali</name>
    <dbReference type="NCBI Taxonomy" id="1262550"/>
    <lineage>
        <taxon>Bacteria</taxon>
        <taxon>Bacillati</taxon>
        <taxon>Actinomycetota</taxon>
        <taxon>Actinomycetes</taxon>
        <taxon>Micrococcales</taxon>
        <taxon>Brevibacteriaceae</taxon>
        <taxon>Brevibacterium</taxon>
    </lineage>
</organism>
<proteinExistence type="predicted"/>
<evidence type="ECO:0000256" key="2">
    <source>
        <dbReference type="SAM" id="Phobius"/>
    </source>
</evidence>
<keyword evidence="4" id="KW-1185">Reference proteome</keyword>
<name>A0A2H1L625_9MICO</name>
<dbReference type="OrthoDB" id="4808286at2"/>
<dbReference type="EMBL" id="FXZM01000009">
    <property type="protein sequence ID" value="SMY12356.1"/>
    <property type="molecule type" value="Genomic_DNA"/>
</dbReference>
<reference evidence="4" key="1">
    <citation type="submission" date="2017-03" db="EMBL/GenBank/DDBJ databases">
        <authorList>
            <person name="Monnet C."/>
        </authorList>
    </citation>
    <scope>NUCLEOTIDE SEQUENCE [LARGE SCALE GENOMIC DNA]</scope>
    <source>
        <strain evidence="4">SJ5-8</strain>
    </source>
</reference>
<evidence type="ECO:0008006" key="5">
    <source>
        <dbReference type="Google" id="ProtNLM"/>
    </source>
</evidence>
<feature type="transmembrane region" description="Helical" evidence="2">
    <location>
        <begin position="35"/>
        <end position="55"/>
    </location>
</feature>
<accession>A0A2H1L625</accession>
<protein>
    <recommendedName>
        <fullName evidence="5">DUF4307 domain-containing protein</fullName>
    </recommendedName>
</protein>
<sequence length="152" mass="15830">MEGVTATADLSSRYGRRSSHASPQPSGRRRMSRPAIIATVVGLAAASGVAAWYGLAPGPTPDGTKDVSYEVVDSTLTRATIAVQPDDARDIVCAVRAVSVHDAVVGYTEIDVPADPAADSSTPHVVTTDITTTQLAASGHHESCWYADDPQI</sequence>
<keyword evidence="2" id="KW-0472">Membrane</keyword>
<feature type="region of interest" description="Disordered" evidence="1">
    <location>
        <begin position="1"/>
        <end position="32"/>
    </location>
</feature>
<dbReference type="Proteomes" id="UP000234462">
    <property type="component" value="Unassembled WGS sequence"/>
</dbReference>
<evidence type="ECO:0000313" key="3">
    <source>
        <dbReference type="EMBL" id="SMY12356.1"/>
    </source>
</evidence>
<dbReference type="Pfam" id="PF14155">
    <property type="entry name" value="DUF4307"/>
    <property type="match status" value="1"/>
</dbReference>
<dbReference type="InterPro" id="IPR025443">
    <property type="entry name" value="DUF4307"/>
</dbReference>